<keyword evidence="10" id="KW-0448">Lipopolysaccharide biosynthesis</keyword>
<keyword evidence="10" id="KW-1003">Cell membrane</keyword>
<dbReference type="KEGG" id="och:CES85_4804"/>
<evidence type="ECO:0000256" key="3">
    <source>
        <dbReference type="ARBA" id="ARBA00012621"/>
    </source>
</evidence>
<dbReference type="Gene3D" id="3.40.50.11720">
    <property type="entry name" value="3-Deoxy-D-manno-octulosonic-acid transferase, N-terminal domain"/>
    <property type="match status" value="1"/>
</dbReference>
<dbReference type="InterPro" id="IPR039901">
    <property type="entry name" value="Kdotransferase"/>
</dbReference>
<evidence type="ECO:0000256" key="2">
    <source>
        <dbReference type="ARBA" id="ARBA00004713"/>
    </source>
</evidence>
<dbReference type="Gene3D" id="3.40.50.2000">
    <property type="entry name" value="Glycogen Phosphorylase B"/>
    <property type="match status" value="1"/>
</dbReference>
<accession>A0A248UB41</accession>
<evidence type="ECO:0000256" key="4">
    <source>
        <dbReference type="ARBA" id="ARBA00019077"/>
    </source>
</evidence>
<dbReference type="AlphaFoldDB" id="A0A248UB41"/>
<proteinExistence type="inferred from homology"/>
<feature type="domain" description="3-deoxy-D-manno-octulosonic-acid transferase N-terminal" evidence="11">
    <location>
        <begin position="42"/>
        <end position="214"/>
    </location>
</feature>
<evidence type="ECO:0000256" key="8">
    <source>
        <dbReference type="PIRSR" id="PIRSR639901-1"/>
    </source>
</evidence>
<dbReference type="EMBL" id="CP022603">
    <property type="protein sequence ID" value="ASV84013.1"/>
    <property type="molecule type" value="Genomic_DNA"/>
</dbReference>
<reference evidence="12 13" key="1">
    <citation type="submission" date="2017-07" db="EMBL/GenBank/DDBJ databases">
        <title>Phylogenetic study on the rhizospheric bacterium Ochrobactrum sp. A44.</title>
        <authorList>
            <person name="Krzyzanowska D.M."/>
            <person name="Ossowicki A."/>
            <person name="Rajewska M."/>
            <person name="Maciag T."/>
            <person name="Kaczynski Z."/>
            <person name="Czerwicka M."/>
            <person name="Jafra S."/>
        </authorList>
    </citation>
    <scope>NUCLEOTIDE SEQUENCE [LARGE SCALE GENOMIC DNA]</scope>
    <source>
        <strain evidence="12 13">A44</strain>
    </source>
</reference>
<evidence type="ECO:0000256" key="10">
    <source>
        <dbReference type="RuleBase" id="RU365103"/>
    </source>
</evidence>
<organism evidence="12 13">
    <name type="scientific">Ochrobactrum quorumnocens</name>
    <dbReference type="NCBI Taxonomy" id="271865"/>
    <lineage>
        <taxon>Bacteria</taxon>
        <taxon>Pseudomonadati</taxon>
        <taxon>Pseudomonadota</taxon>
        <taxon>Alphaproteobacteria</taxon>
        <taxon>Hyphomicrobiales</taxon>
        <taxon>Brucellaceae</taxon>
        <taxon>Brucella/Ochrobactrum group</taxon>
        <taxon>Ochrobactrum</taxon>
    </lineage>
</organism>
<feature type="site" description="Transition state stabilizer" evidence="9">
    <location>
        <position position="212"/>
    </location>
</feature>
<keyword evidence="5 10" id="KW-0808">Transferase</keyword>
<dbReference type="PANTHER" id="PTHR42755:SF1">
    <property type="entry name" value="3-DEOXY-D-MANNO-OCTULOSONIC ACID TRANSFERASE, MITOCHONDRIAL-RELATED"/>
    <property type="match status" value="1"/>
</dbReference>
<protein>
    <recommendedName>
        <fullName evidence="4 10">3-deoxy-D-manno-octulosonic acid transferase</fullName>
        <shortName evidence="10">Kdo transferase</shortName>
        <ecNumber evidence="3 10">2.4.99.12</ecNumber>
    </recommendedName>
    <alternativeName>
        <fullName evidence="6 10">Lipid IV(A) 3-deoxy-D-manno-octulosonic acid transferase</fullName>
    </alternativeName>
</protein>
<dbReference type="NCBIfam" id="NF004387">
    <property type="entry name" value="PRK05749.1-3"/>
    <property type="match status" value="1"/>
</dbReference>
<name>A0A248UB41_9HYPH</name>
<evidence type="ECO:0000313" key="13">
    <source>
        <dbReference type="Proteomes" id="UP000215256"/>
    </source>
</evidence>
<evidence type="ECO:0000259" key="11">
    <source>
        <dbReference type="Pfam" id="PF04413"/>
    </source>
</evidence>
<feature type="active site" description="Proton acceptor" evidence="8">
    <location>
        <position position="68"/>
    </location>
</feature>
<dbReference type="OrthoDB" id="9789797at2"/>
<feature type="site" description="Transition state stabilizer" evidence="9">
    <location>
        <position position="136"/>
    </location>
</feature>
<comment type="similarity">
    <text evidence="10">Belongs to the glycosyltransferase group 1 family.</text>
</comment>
<dbReference type="Proteomes" id="UP000215256">
    <property type="component" value="Chromosome 2"/>
</dbReference>
<evidence type="ECO:0000313" key="12">
    <source>
        <dbReference type="EMBL" id="ASV84013.1"/>
    </source>
</evidence>
<evidence type="ECO:0000256" key="9">
    <source>
        <dbReference type="PIRSR" id="PIRSR639901-2"/>
    </source>
</evidence>
<sequence>MSERWARNMLSAYRMLGSAVYPFIGTYISYRASRGKEERARRGERYGKTSIARPQGPVIWAHAASVGESVAMAPLIESIAATGIHIVMTTGTVTSAKLVADQLGNQVIHQYAPLDLQPAVNNFLDHWKPDLAIGCESEIWPATVLSLGARHIPHVLVNGRLSDRSFAAWQKRPELAEALFENFAHVIAQSELDGDRFRALGARPVSVSGNLKVDTAPAPADPQALATMQRQIAGRRTWAAISTHDGEEEIAAEVHQMLKVRYPRLVTIIVPRHPNRAPAIEAMLGEKGLKVAARSRGDVIEADTDILLGDTIGEMGLYLQLTEIAFIGNSLTKEGGHNPLEPAMMGTAVLTGKNVQNFRESFQRLIKNGGARVVKDRNMLAGAINFLFNNPQHLRSMIAAGANTVKDMRGALDRTLNSLEPFIQPLVLQAQLPGNRSDSAFINGGI</sequence>
<comment type="function">
    <text evidence="1 10">Involved in lipopolysaccharide (LPS) biosynthesis. Catalyzes the transfer of 3-deoxy-D-manno-octulosonate (Kdo) residue(s) from CMP-Kdo to lipid IV(A), the tetraacyldisaccharide-1,4'-bisphosphate precursor of lipid A.</text>
</comment>
<dbReference type="PANTHER" id="PTHR42755">
    <property type="entry name" value="3-DEOXY-MANNO-OCTULOSONATE CYTIDYLYLTRANSFERASE"/>
    <property type="match status" value="1"/>
</dbReference>
<dbReference type="RefSeq" id="WP_095444866.1">
    <property type="nucleotide sequence ID" value="NZ_CP022603.1"/>
</dbReference>
<evidence type="ECO:0000256" key="7">
    <source>
        <dbReference type="ARBA" id="ARBA00049183"/>
    </source>
</evidence>
<dbReference type="EC" id="2.4.99.12" evidence="3 10"/>
<dbReference type="UniPathway" id="UPA00958"/>
<keyword evidence="10" id="KW-0472">Membrane</keyword>
<evidence type="ECO:0000256" key="1">
    <source>
        <dbReference type="ARBA" id="ARBA00003394"/>
    </source>
</evidence>
<dbReference type="GO" id="GO:0009245">
    <property type="term" value="P:lipid A biosynthetic process"/>
    <property type="evidence" value="ECO:0007669"/>
    <property type="project" value="TreeGrafter"/>
</dbReference>
<dbReference type="InterPro" id="IPR038107">
    <property type="entry name" value="Glycos_transf_N_sf"/>
</dbReference>
<dbReference type="SUPFAM" id="SSF53756">
    <property type="entry name" value="UDP-Glycosyltransferase/glycogen phosphorylase"/>
    <property type="match status" value="1"/>
</dbReference>
<dbReference type="InterPro" id="IPR007507">
    <property type="entry name" value="Glycos_transf_N"/>
</dbReference>
<dbReference type="Pfam" id="PF04413">
    <property type="entry name" value="Glycos_transf_N"/>
    <property type="match status" value="1"/>
</dbReference>
<gene>
    <name evidence="12" type="ORF">CES85_4804</name>
</gene>
<comment type="subcellular location">
    <subcellularLocation>
        <location evidence="10">Cell membrane</location>
    </subcellularLocation>
</comment>
<comment type="pathway">
    <text evidence="2 10">Bacterial outer membrane biogenesis; LPS core biosynthesis.</text>
</comment>
<dbReference type="GO" id="GO:0043842">
    <property type="term" value="F:Kdo transferase activity"/>
    <property type="evidence" value="ECO:0007669"/>
    <property type="project" value="UniProtKB-EC"/>
</dbReference>
<comment type="catalytic activity">
    <reaction evidence="7 10">
        <text>lipid IVA (E. coli) + CMP-3-deoxy-beta-D-manno-octulosonate = alpha-Kdo-(2-&gt;6)-lipid IVA (E. coli) + CMP + H(+)</text>
        <dbReference type="Rhea" id="RHEA:28066"/>
        <dbReference type="ChEBI" id="CHEBI:15378"/>
        <dbReference type="ChEBI" id="CHEBI:58603"/>
        <dbReference type="ChEBI" id="CHEBI:60364"/>
        <dbReference type="ChEBI" id="CHEBI:60377"/>
        <dbReference type="ChEBI" id="CHEBI:85987"/>
        <dbReference type="EC" id="2.4.99.12"/>
    </reaction>
</comment>
<dbReference type="GO" id="GO:0005886">
    <property type="term" value="C:plasma membrane"/>
    <property type="evidence" value="ECO:0007669"/>
    <property type="project" value="UniProtKB-SubCell"/>
</dbReference>
<dbReference type="GO" id="GO:0009244">
    <property type="term" value="P:lipopolysaccharide core region biosynthetic process"/>
    <property type="evidence" value="ECO:0007669"/>
    <property type="project" value="UniProtKB-UniRule"/>
</dbReference>
<evidence type="ECO:0000256" key="6">
    <source>
        <dbReference type="ARBA" id="ARBA00031445"/>
    </source>
</evidence>
<evidence type="ECO:0000256" key="5">
    <source>
        <dbReference type="ARBA" id="ARBA00022679"/>
    </source>
</evidence>